<evidence type="ECO:0000256" key="2">
    <source>
        <dbReference type="ARBA" id="ARBA00022475"/>
    </source>
</evidence>
<dbReference type="InterPro" id="IPR025199">
    <property type="entry name" value="FtsK_4TM"/>
</dbReference>
<dbReference type="InterPro" id="IPR050206">
    <property type="entry name" value="FtsK/SpoIIIE/SftA"/>
</dbReference>
<reference evidence="9 10" key="2">
    <citation type="submission" date="2016-03" db="EMBL/GenBank/DDBJ databases">
        <title>New uncultured bacterium of the family Gallionellaceae from acid mine drainage: description and reconstruction of genome based on metagenomic analysis of microbial community.</title>
        <authorList>
            <person name="Kadnikov V."/>
            <person name="Ivasenko D."/>
            <person name="Beletsky A."/>
            <person name="Mardanov A."/>
            <person name="Danilova E."/>
            <person name="Pimenov N."/>
            <person name="Karnachuk O."/>
            <person name="Ravin N."/>
        </authorList>
    </citation>
    <scope>NUCLEOTIDE SEQUENCE [LARGE SCALE GENOMIC DNA]</scope>
    <source>
        <strain evidence="9">ShG14-8</strain>
    </source>
</reference>
<evidence type="ECO:0000256" key="5">
    <source>
        <dbReference type="ARBA" id="ARBA00023136"/>
    </source>
</evidence>
<dbReference type="AlphaFoldDB" id="A0A139BQL1"/>
<dbReference type="Pfam" id="PF17854">
    <property type="entry name" value="FtsK_alpha"/>
    <property type="match status" value="1"/>
</dbReference>
<feature type="domain" description="FtsK alpha" evidence="8">
    <location>
        <begin position="269"/>
        <end position="355"/>
    </location>
</feature>
<evidence type="ECO:0000256" key="4">
    <source>
        <dbReference type="ARBA" id="ARBA00022989"/>
    </source>
</evidence>
<evidence type="ECO:0000256" key="3">
    <source>
        <dbReference type="ARBA" id="ARBA00022692"/>
    </source>
</evidence>
<accession>A0A139BQL1</accession>
<keyword evidence="9" id="KW-0132">Cell division</keyword>
<dbReference type="GO" id="GO:0005886">
    <property type="term" value="C:plasma membrane"/>
    <property type="evidence" value="ECO:0007669"/>
    <property type="project" value="UniProtKB-SubCell"/>
</dbReference>
<feature type="transmembrane region" description="Helical" evidence="6">
    <location>
        <begin position="22"/>
        <end position="39"/>
    </location>
</feature>
<dbReference type="PANTHER" id="PTHR22683">
    <property type="entry name" value="SPORULATION PROTEIN RELATED"/>
    <property type="match status" value="1"/>
</dbReference>
<dbReference type="EMBL" id="LSLI01000109">
    <property type="protein sequence ID" value="KXS31005.1"/>
    <property type="molecule type" value="Genomic_DNA"/>
</dbReference>
<gene>
    <name evidence="9" type="ORF">AWT59_2880</name>
</gene>
<feature type="transmembrane region" description="Helical" evidence="6">
    <location>
        <begin position="107"/>
        <end position="127"/>
    </location>
</feature>
<evidence type="ECO:0000313" key="10">
    <source>
        <dbReference type="Proteomes" id="UP000070578"/>
    </source>
</evidence>
<protein>
    <submittedName>
        <fullName evidence="9">Cell division FtsK/SpoIIIE</fullName>
    </submittedName>
</protein>
<feature type="transmembrane region" description="Helical" evidence="6">
    <location>
        <begin position="69"/>
        <end position="86"/>
    </location>
</feature>
<keyword evidence="3 6" id="KW-0812">Transmembrane</keyword>
<reference evidence="9 10" key="1">
    <citation type="submission" date="2016-02" db="EMBL/GenBank/DDBJ databases">
        <authorList>
            <person name="Wen L."/>
            <person name="He K."/>
            <person name="Yang H."/>
        </authorList>
    </citation>
    <scope>NUCLEOTIDE SEQUENCE [LARGE SCALE GENOMIC DNA]</scope>
    <source>
        <strain evidence="9">ShG14-8</strain>
    </source>
</reference>
<evidence type="ECO:0000256" key="1">
    <source>
        <dbReference type="ARBA" id="ARBA00004651"/>
    </source>
</evidence>
<sequence>MAEASGELLANRLFSLLRESRWILLVACALYFTVALYGYDRADPAWSHSVGGMHISNPGGAFGAYLSDLLFYVFGFSAWWWVLFMLQRVWAGYHNLRADSIFSKRTLWVSIAGFIVLLLSSSALEAIRLHSMKVALPLVHGGMLGMELGKALTRVFGFTGATLLLLALIAAGFSLFSGLSWLRFVDRLGELLETAYLRARLAWQTRQDKRIGMQATHERVAVVEEEKKKRVEDHQPIYIEMPLLEVARSARAAEEKQAPLFSDMPDSPLPPLHLLDQAAQHVEVVSADTLEFTSRLIERKLKDFGVEVKVVAAYPGPVITRYEIEPAVGVKGSQITNLVKDLARALSVVSIRLVET</sequence>
<organism evidence="9 10">
    <name type="scientific">Candidatus Gallionella acididurans</name>
    <dbReference type="NCBI Taxonomy" id="1796491"/>
    <lineage>
        <taxon>Bacteria</taxon>
        <taxon>Pseudomonadati</taxon>
        <taxon>Pseudomonadota</taxon>
        <taxon>Betaproteobacteria</taxon>
        <taxon>Nitrosomonadales</taxon>
        <taxon>Gallionellaceae</taxon>
        <taxon>Gallionella</taxon>
    </lineage>
</organism>
<dbReference type="InterPro" id="IPR041027">
    <property type="entry name" value="FtsK_alpha"/>
</dbReference>
<comment type="caution">
    <text evidence="9">The sequence shown here is derived from an EMBL/GenBank/DDBJ whole genome shotgun (WGS) entry which is preliminary data.</text>
</comment>
<keyword evidence="9" id="KW-0131">Cell cycle</keyword>
<evidence type="ECO:0000256" key="6">
    <source>
        <dbReference type="SAM" id="Phobius"/>
    </source>
</evidence>
<dbReference type="Gene3D" id="3.30.980.40">
    <property type="match status" value="1"/>
</dbReference>
<dbReference type="Pfam" id="PF13491">
    <property type="entry name" value="FtsK_4TM"/>
    <property type="match status" value="1"/>
</dbReference>
<keyword evidence="4 6" id="KW-1133">Transmembrane helix</keyword>
<evidence type="ECO:0000259" key="7">
    <source>
        <dbReference type="Pfam" id="PF13491"/>
    </source>
</evidence>
<name>A0A139BQL1_9PROT</name>
<comment type="subcellular location">
    <subcellularLocation>
        <location evidence="1">Cell membrane</location>
        <topology evidence="1">Multi-pass membrane protein</topology>
    </subcellularLocation>
</comment>
<proteinExistence type="predicted"/>
<dbReference type="GO" id="GO:0051301">
    <property type="term" value="P:cell division"/>
    <property type="evidence" value="ECO:0007669"/>
    <property type="project" value="UniProtKB-KW"/>
</dbReference>
<dbReference type="Proteomes" id="UP000070578">
    <property type="component" value="Unassembled WGS sequence"/>
</dbReference>
<feature type="transmembrane region" description="Helical" evidence="6">
    <location>
        <begin position="155"/>
        <end position="182"/>
    </location>
</feature>
<dbReference type="PANTHER" id="PTHR22683:SF41">
    <property type="entry name" value="DNA TRANSLOCASE FTSK"/>
    <property type="match status" value="1"/>
</dbReference>
<evidence type="ECO:0000259" key="8">
    <source>
        <dbReference type="Pfam" id="PF17854"/>
    </source>
</evidence>
<feature type="domain" description="DNA translocase FtsK 4TM region" evidence="7">
    <location>
        <begin position="16"/>
        <end position="189"/>
    </location>
</feature>
<feature type="non-terminal residue" evidence="9">
    <location>
        <position position="356"/>
    </location>
</feature>
<keyword evidence="5 6" id="KW-0472">Membrane</keyword>
<evidence type="ECO:0000313" key="9">
    <source>
        <dbReference type="EMBL" id="KXS31005.1"/>
    </source>
</evidence>
<keyword evidence="2" id="KW-1003">Cell membrane</keyword>